<comment type="caution">
    <text evidence="5">The sequence shown here is derived from an EMBL/GenBank/DDBJ whole genome shotgun (WGS) entry which is preliminary data.</text>
</comment>
<dbReference type="EMBL" id="LXTC01000002">
    <property type="protein sequence ID" value="OBA22376.1"/>
    <property type="molecule type" value="Genomic_DNA"/>
</dbReference>
<proteinExistence type="inferred from homology"/>
<feature type="domain" description="NAD-dependent epimerase/dehydratase" evidence="4">
    <location>
        <begin position="7"/>
        <end position="261"/>
    </location>
</feature>
<dbReference type="GO" id="GO:0016616">
    <property type="term" value="F:oxidoreductase activity, acting on the CH-OH group of donors, NAD or NADP as acceptor"/>
    <property type="evidence" value="ECO:0007669"/>
    <property type="project" value="TreeGrafter"/>
</dbReference>
<dbReference type="InterPro" id="IPR036291">
    <property type="entry name" value="NAD(P)-bd_dom_sf"/>
</dbReference>
<dbReference type="GeneID" id="30032246"/>
<dbReference type="PANTHER" id="PTHR10366">
    <property type="entry name" value="NAD DEPENDENT EPIMERASE/DEHYDRATASE"/>
    <property type="match status" value="1"/>
</dbReference>
<keyword evidence="3" id="KW-0812">Transmembrane</keyword>
<dbReference type="Proteomes" id="UP000092555">
    <property type="component" value="Unassembled WGS sequence"/>
</dbReference>
<name>A0A1A0HEF6_9ASCO</name>
<evidence type="ECO:0000256" key="1">
    <source>
        <dbReference type="ARBA" id="ARBA00023002"/>
    </source>
</evidence>
<accession>A0A1A0HEF6</accession>
<keyword evidence="6" id="KW-1185">Reference proteome</keyword>
<evidence type="ECO:0000313" key="5">
    <source>
        <dbReference type="EMBL" id="OBA22376.1"/>
    </source>
</evidence>
<dbReference type="OrthoDB" id="2735536at2759"/>
<comment type="similarity">
    <text evidence="2">Belongs to the NAD(P)-dependent epimerase/dehydratase family. Dihydroflavonol-4-reductase subfamily.</text>
</comment>
<keyword evidence="3" id="KW-1133">Transmembrane helix</keyword>
<evidence type="ECO:0000256" key="3">
    <source>
        <dbReference type="SAM" id="Phobius"/>
    </source>
</evidence>
<protein>
    <submittedName>
        <fullName evidence="5">NAD(P)-binding protein</fullName>
    </submittedName>
</protein>
<dbReference type="InterPro" id="IPR050425">
    <property type="entry name" value="NAD(P)_dehydrat-like"/>
</dbReference>
<dbReference type="Gene3D" id="3.40.50.720">
    <property type="entry name" value="NAD(P)-binding Rossmann-like Domain"/>
    <property type="match status" value="1"/>
</dbReference>
<dbReference type="SUPFAM" id="SSF51735">
    <property type="entry name" value="NAD(P)-binding Rossmann-fold domains"/>
    <property type="match status" value="1"/>
</dbReference>
<dbReference type="STRING" id="869754.A0A1A0HEF6"/>
<reference evidence="5 6" key="1">
    <citation type="submission" date="2016-05" db="EMBL/GenBank/DDBJ databases">
        <title>Comparative genomics of biotechnologically important yeasts.</title>
        <authorList>
            <consortium name="DOE Joint Genome Institute"/>
            <person name="Riley R."/>
            <person name="Haridas S."/>
            <person name="Wolfe K.H."/>
            <person name="Lopes M.R."/>
            <person name="Hittinger C.T."/>
            <person name="Goker M."/>
            <person name="Salamov A."/>
            <person name="Wisecaver J."/>
            <person name="Long T.M."/>
            <person name="Aerts A.L."/>
            <person name="Barry K."/>
            <person name="Choi C."/>
            <person name="Clum A."/>
            <person name="Coughlan A.Y."/>
            <person name="Deshpande S."/>
            <person name="Douglass A.P."/>
            <person name="Hanson S.J."/>
            <person name="Klenk H.-P."/>
            <person name="LaButti K."/>
            <person name="Lapidus A."/>
            <person name="Lindquist E."/>
            <person name="Lipzen A."/>
            <person name="Meier-kolthoff J.P."/>
            <person name="Ohm R.A."/>
            <person name="Otillar R.P."/>
            <person name="Pangilinan J."/>
            <person name="Peng Y."/>
            <person name="Rokas A."/>
            <person name="Rosa C.A."/>
            <person name="Scheuner C."/>
            <person name="Sibirny A.A."/>
            <person name="Slot J.C."/>
            <person name="Stielow J.B."/>
            <person name="Sun H."/>
            <person name="Kurtzman C.P."/>
            <person name="Blackwell M."/>
            <person name="Grigoriev I.V."/>
            <person name="Jeffries T.W."/>
        </authorList>
    </citation>
    <scope>NUCLEOTIDE SEQUENCE [LARGE SCALE GENOMIC DNA]</scope>
    <source>
        <strain evidence="5 6">NRRL YB-4993</strain>
    </source>
</reference>
<keyword evidence="1" id="KW-0560">Oxidoreductase</keyword>
<gene>
    <name evidence="5" type="ORF">METBIDRAFT_86961</name>
</gene>
<sequence>MTVDETVFVTGATGFIGAHCVGLLLLQNYRVKAYCRSKEKFDRLARCVPETRRSFLEPAFGSDITNALELATLMAECTGVLHLASPFTFEVASFVDDLLLPALQGTKAVLKAALANASVNRVVITSSFAAVYDASKGDQPGVVLDETDFSPLTWQDGATTKNPAVAYRASKTVAENAAWKYMEQHKPNFSLTVLCPTMVFGPLFSPSLISGTQELNFSNQVVWGLLKGSGQVPPTKNPVWVDVRDLAEYHVKALSAPNAANQRFLISAGDYDNQEIADILRENLPLKITKTVPVGNPGSRIKGSHYTTNSSKGVKMLGVSYRALETCVLDLAKQLVAIDSLV</sequence>
<evidence type="ECO:0000259" key="4">
    <source>
        <dbReference type="Pfam" id="PF01370"/>
    </source>
</evidence>
<dbReference type="AlphaFoldDB" id="A0A1A0HEF6"/>
<evidence type="ECO:0000256" key="2">
    <source>
        <dbReference type="ARBA" id="ARBA00023445"/>
    </source>
</evidence>
<dbReference type="RefSeq" id="XP_018712872.1">
    <property type="nucleotide sequence ID" value="XM_018859271.1"/>
</dbReference>
<dbReference type="PANTHER" id="PTHR10366:SF579">
    <property type="entry name" value="3-BETA HYDROXYSTEROID DEHYDROGENASE_ISOMERASE FAMILY PROTEIN (AFU_ORTHOLOGUE AFUA_3G02250)"/>
    <property type="match status" value="1"/>
</dbReference>
<dbReference type="Pfam" id="PF01370">
    <property type="entry name" value="Epimerase"/>
    <property type="match status" value="1"/>
</dbReference>
<dbReference type="CDD" id="cd05227">
    <property type="entry name" value="AR_SDR_e"/>
    <property type="match status" value="1"/>
</dbReference>
<evidence type="ECO:0000313" key="6">
    <source>
        <dbReference type="Proteomes" id="UP000092555"/>
    </source>
</evidence>
<feature type="transmembrane region" description="Helical" evidence="3">
    <location>
        <begin position="6"/>
        <end position="26"/>
    </location>
</feature>
<dbReference type="InterPro" id="IPR001509">
    <property type="entry name" value="Epimerase_deHydtase"/>
</dbReference>
<keyword evidence="3" id="KW-0472">Membrane</keyword>
<organism evidence="5 6">
    <name type="scientific">Metschnikowia bicuspidata var. bicuspidata NRRL YB-4993</name>
    <dbReference type="NCBI Taxonomy" id="869754"/>
    <lineage>
        <taxon>Eukaryota</taxon>
        <taxon>Fungi</taxon>
        <taxon>Dikarya</taxon>
        <taxon>Ascomycota</taxon>
        <taxon>Saccharomycotina</taxon>
        <taxon>Pichiomycetes</taxon>
        <taxon>Metschnikowiaceae</taxon>
        <taxon>Metschnikowia</taxon>
    </lineage>
</organism>